<keyword evidence="3" id="KW-1185">Reference proteome</keyword>
<evidence type="ECO:0000313" key="2">
    <source>
        <dbReference type="EMBL" id="KAG8077791.1"/>
    </source>
</evidence>
<dbReference type="GO" id="GO:0016788">
    <property type="term" value="F:hydrolase activity, acting on ester bonds"/>
    <property type="evidence" value="ECO:0007669"/>
    <property type="project" value="InterPro"/>
</dbReference>
<dbReference type="Proteomes" id="UP000729402">
    <property type="component" value="Unassembled WGS sequence"/>
</dbReference>
<dbReference type="InterPro" id="IPR035669">
    <property type="entry name" value="SGNH_plant_lipase-like"/>
</dbReference>
<comment type="similarity">
    <text evidence="1">Belongs to the 'GDSL' lipolytic enzyme family.</text>
</comment>
<evidence type="ECO:0000256" key="1">
    <source>
        <dbReference type="ARBA" id="ARBA00008668"/>
    </source>
</evidence>
<dbReference type="OrthoDB" id="1600564at2759"/>
<dbReference type="PANTHER" id="PTHR45650:SF7">
    <property type="entry name" value="GDSL ESTERASE_LIPASE"/>
    <property type="match status" value="1"/>
</dbReference>
<dbReference type="EMBL" id="JAAALK010000282">
    <property type="protein sequence ID" value="KAG8077791.1"/>
    <property type="molecule type" value="Genomic_DNA"/>
</dbReference>
<reference evidence="2" key="1">
    <citation type="journal article" date="2021" name="bioRxiv">
        <title>Whole Genome Assembly and Annotation of Northern Wild Rice, Zizania palustris L., Supports a Whole Genome Duplication in the Zizania Genus.</title>
        <authorList>
            <person name="Haas M."/>
            <person name="Kono T."/>
            <person name="Macchietto M."/>
            <person name="Millas R."/>
            <person name="McGilp L."/>
            <person name="Shao M."/>
            <person name="Duquette J."/>
            <person name="Hirsch C.N."/>
            <person name="Kimball J."/>
        </authorList>
    </citation>
    <scope>NUCLEOTIDE SEQUENCE</scope>
    <source>
        <tissue evidence="2">Fresh leaf tissue</tissue>
    </source>
</reference>
<dbReference type="PANTHER" id="PTHR45650">
    <property type="entry name" value="GDSL-LIKE LIPASE/ACYLHYDROLASE-RELATED"/>
    <property type="match status" value="1"/>
</dbReference>
<dbReference type="InterPro" id="IPR001087">
    <property type="entry name" value="GDSL"/>
</dbReference>
<dbReference type="CDD" id="cd01837">
    <property type="entry name" value="SGNH_plant_lipase_like"/>
    <property type="match status" value="1"/>
</dbReference>
<organism evidence="2 3">
    <name type="scientific">Zizania palustris</name>
    <name type="common">Northern wild rice</name>
    <dbReference type="NCBI Taxonomy" id="103762"/>
    <lineage>
        <taxon>Eukaryota</taxon>
        <taxon>Viridiplantae</taxon>
        <taxon>Streptophyta</taxon>
        <taxon>Embryophyta</taxon>
        <taxon>Tracheophyta</taxon>
        <taxon>Spermatophyta</taxon>
        <taxon>Magnoliopsida</taxon>
        <taxon>Liliopsida</taxon>
        <taxon>Poales</taxon>
        <taxon>Poaceae</taxon>
        <taxon>BOP clade</taxon>
        <taxon>Oryzoideae</taxon>
        <taxon>Oryzeae</taxon>
        <taxon>Zizaniinae</taxon>
        <taxon>Zizania</taxon>
    </lineage>
</organism>
<sequence>MELPVSSSVKRRVGQLPAALAPPYLTGLAGPAAMEFGRLLLVAAAVSSALVTVARCDPQVPCYFIFGDSLVDNGNNNYIVSLARANYPPYGIDFAGGPSGRFTNGLTTVDVIAQLLGFDNFIPPYAATSGNQQLLNGANFASAAAGIRAETGQQLGGRIPFAGQVQNYQTAVQTLINILGDQDTASDHLSRCIFSVGMGSNDYLNNYFMPAFYNTGSQYTPEQYADSLISDYRRYLQAMYNYGARKVAMIGVGQVGCSPNELARYSSDGSTCVDRIDSAIQIFNQRLVGLVDEMNSLPGAHFTFINAYNIFSDILANAASYGFTETTAGCCGVGRNNGQVTCLPYQAPCANRDQHIFWDAFHPSEAANIIVGRRSYRAESSDDAYPMDISALASI</sequence>
<protein>
    <recommendedName>
        <fullName evidence="4">GDSL esterase/lipase</fullName>
    </recommendedName>
</protein>
<accession>A0A8J5VXW9</accession>
<comment type="caution">
    <text evidence="2">The sequence shown here is derived from an EMBL/GenBank/DDBJ whole genome shotgun (WGS) entry which is preliminary data.</text>
</comment>
<reference evidence="2" key="2">
    <citation type="submission" date="2021-02" db="EMBL/GenBank/DDBJ databases">
        <authorList>
            <person name="Kimball J.A."/>
            <person name="Haas M.W."/>
            <person name="Macchietto M."/>
            <person name="Kono T."/>
            <person name="Duquette J."/>
            <person name="Shao M."/>
        </authorList>
    </citation>
    <scope>NUCLEOTIDE SEQUENCE</scope>
    <source>
        <tissue evidence="2">Fresh leaf tissue</tissue>
    </source>
</reference>
<dbReference type="AlphaFoldDB" id="A0A8J5VXW9"/>
<gene>
    <name evidence="2" type="ORF">GUJ93_ZPchr0007g3874</name>
</gene>
<proteinExistence type="inferred from homology"/>
<dbReference type="Pfam" id="PF00657">
    <property type="entry name" value="Lipase_GDSL"/>
    <property type="match status" value="1"/>
</dbReference>
<dbReference type="InterPro" id="IPR051238">
    <property type="entry name" value="GDSL_esterase/lipase"/>
</dbReference>
<evidence type="ECO:0000313" key="3">
    <source>
        <dbReference type="Proteomes" id="UP000729402"/>
    </source>
</evidence>
<evidence type="ECO:0008006" key="4">
    <source>
        <dbReference type="Google" id="ProtNLM"/>
    </source>
</evidence>
<name>A0A8J5VXW9_ZIZPA</name>